<dbReference type="OrthoDB" id="1305336at2759"/>
<dbReference type="PANTHER" id="PTHR36617:SF16">
    <property type="entry name" value="OS04G0516500 PROTEIN"/>
    <property type="match status" value="1"/>
</dbReference>
<gene>
    <name evidence="1" type="ORF">H5410_047209</name>
</gene>
<evidence type="ECO:0000313" key="2">
    <source>
        <dbReference type="Proteomes" id="UP000824120"/>
    </source>
</evidence>
<comment type="caution">
    <text evidence="1">The sequence shown here is derived from an EMBL/GenBank/DDBJ whole genome shotgun (WGS) entry which is preliminary data.</text>
</comment>
<dbReference type="AlphaFoldDB" id="A0A9J5XGL0"/>
<keyword evidence="2" id="KW-1185">Reference proteome</keyword>
<sequence length="170" mass="20073">MNYRRKRSEISNEQPIWRFWKEKGRYNLVEWEVTQLRNGQGGLGIQNLEIHNSCLLMKWLWRFCDEETSLWKEVIVHKFGQNSPWCSNEVNCTYGTGVWRTIRDLWSKLQENSKIRVGNGNNVRFWKDNWIGEVPLQDKFPDLMLLSSNHEIVVSGSWSPRVGILTSEGT</sequence>
<name>A0A9J5XGL0_SOLCO</name>
<organism evidence="1 2">
    <name type="scientific">Solanum commersonii</name>
    <name type="common">Commerson's wild potato</name>
    <name type="synonym">Commerson's nightshade</name>
    <dbReference type="NCBI Taxonomy" id="4109"/>
    <lineage>
        <taxon>Eukaryota</taxon>
        <taxon>Viridiplantae</taxon>
        <taxon>Streptophyta</taxon>
        <taxon>Embryophyta</taxon>
        <taxon>Tracheophyta</taxon>
        <taxon>Spermatophyta</taxon>
        <taxon>Magnoliopsida</taxon>
        <taxon>eudicotyledons</taxon>
        <taxon>Gunneridae</taxon>
        <taxon>Pentapetalae</taxon>
        <taxon>asterids</taxon>
        <taxon>lamiids</taxon>
        <taxon>Solanales</taxon>
        <taxon>Solanaceae</taxon>
        <taxon>Solanoideae</taxon>
        <taxon>Solaneae</taxon>
        <taxon>Solanum</taxon>
    </lineage>
</organism>
<evidence type="ECO:0000313" key="1">
    <source>
        <dbReference type="EMBL" id="KAG5586775.1"/>
    </source>
</evidence>
<reference evidence="1 2" key="1">
    <citation type="submission" date="2020-09" db="EMBL/GenBank/DDBJ databases">
        <title>De no assembly of potato wild relative species, Solanum commersonii.</title>
        <authorList>
            <person name="Cho K."/>
        </authorList>
    </citation>
    <scope>NUCLEOTIDE SEQUENCE [LARGE SCALE GENOMIC DNA]</scope>
    <source>
        <strain evidence="1">LZ3.2</strain>
        <tissue evidence="1">Leaf</tissue>
    </source>
</reference>
<accession>A0A9J5XGL0</accession>
<dbReference type="Proteomes" id="UP000824120">
    <property type="component" value="Chromosome 9"/>
</dbReference>
<dbReference type="EMBL" id="JACXVP010000009">
    <property type="protein sequence ID" value="KAG5586775.1"/>
    <property type="molecule type" value="Genomic_DNA"/>
</dbReference>
<proteinExistence type="predicted"/>
<dbReference type="PANTHER" id="PTHR36617">
    <property type="entry name" value="PROTEIN, PUTATIVE-RELATED"/>
    <property type="match status" value="1"/>
</dbReference>
<protein>
    <submittedName>
        <fullName evidence="1">Uncharacterized protein</fullName>
    </submittedName>
</protein>